<comment type="subcellular location">
    <subcellularLocation>
        <location evidence="1">Nucleus</location>
    </subcellularLocation>
</comment>
<dbReference type="InParanoid" id="A0A1D2VJB1"/>
<dbReference type="AlphaFoldDB" id="A0A1D2VJB1"/>
<protein>
    <recommendedName>
        <fullName evidence="3">Mediator of RNA polymerase II transcription subunit 21</fullName>
    </recommendedName>
    <alternativeName>
        <fullName evidence="8">Mediator complex subunit 21</fullName>
    </alternativeName>
</protein>
<evidence type="ECO:0000256" key="4">
    <source>
        <dbReference type="ARBA" id="ARBA00023015"/>
    </source>
</evidence>
<proteinExistence type="inferred from homology"/>
<keyword evidence="9" id="KW-0175">Coiled coil</keyword>
<dbReference type="FunCoup" id="A0A1D2VJB1">
    <property type="interactions" value="282"/>
</dbReference>
<keyword evidence="11" id="KW-1185">Reference proteome</keyword>
<dbReference type="GO" id="GO:0016592">
    <property type="term" value="C:mediator complex"/>
    <property type="evidence" value="ECO:0007669"/>
    <property type="project" value="InterPro"/>
</dbReference>
<keyword evidence="5" id="KW-0010">Activator</keyword>
<evidence type="ECO:0000256" key="6">
    <source>
        <dbReference type="ARBA" id="ARBA00023163"/>
    </source>
</evidence>
<keyword evidence="7" id="KW-0539">Nucleus</keyword>
<sequence>MSDSQSQIADPKIFENTVKELSTDIILKTRQILKIIESLPGAGVSTDDQLNTINLLQNQLIQLEKKRLQKIDEKNNLLLICNDLIHQVTDGLCNSNT</sequence>
<dbReference type="SUPFAM" id="SSF140718">
    <property type="entry name" value="Mediator hinge subcomplex-like"/>
    <property type="match status" value="1"/>
</dbReference>
<dbReference type="STRING" id="1344418.A0A1D2VJB1"/>
<evidence type="ECO:0000256" key="3">
    <source>
        <dbReference type="ARBA" id="ARBA00019691"/>
    </source>
</evidence>
<dbReference type="OrthoDB" id="526653at2759"/>
<dbReference type="Pfam" id="PF11221">
    <property type="entry name" value="Med21"/>
    <property type="match status" value="1"/>
</dbReference>
<dbReference type="EMBL" id="KV454479">
    <property type="protein sequence ID" value="ODV61587.1"/>
    <property type="molecule type" value="Genomic_DNA"/>
</dbReference>
<evidence type="ECO:0000256" key="2">
    <source>
        <dbReference type="ARBA" id="ARBA00005770"/>
    </source>
</evidence>
<dbReference type="Gene3D" id="6.10.280.10">
    <property type="entry name" value="Mediator complex, subunit Med21"/>
    <property type="match status" value="1"/>
</dbReference>
<name>A0A1D2VJB1_9ASCO</name>
<evidence type="ECO:0000256" key="8">
    <source>
        <dbReference type="ARBA" id="ARBA00031952"/>
    </source>
</evidence>
<gene>
    <name evidence="10" type="ORF">ASCRUDRAFT_75579</name>
</gene>
<dbReference type="InterPro" id="IPR021384">
    <property type="entry name" value="Mediator_Med21"/>
</dbReference>
<comment type="similarity">
    <text evidence="2">Belongs to the Mediator complex subunit 21 family.</text>
</comment>
<keyword evidence="4" id="KW-0805">Transcription regulation</keyword>
<evidence type="ECO:0000256" key="1">
    <source>
        <dbReference type="ARBA" id="ARBA00004123"/>
    </source>
</evidence>
<feature type="coiled-coil region" evidence="9">
    <location>
        <begin position="46"/>
        <end position="73"/>
    </location>
</feature>
<evidence type="ECO:0000313" key="11">
    <source>
        <dbReference type="Proteomes" id="UP000095038"/>
    </source>
</evidence>
<accession>A0A1D2VJB1</accession>
<reference evidence="11" key="1">
    <citation type="submission" date="2016-05" db="EMBL/GenBank/DDBJ databases">
        <title>Comparative genomics of biotechnologically important yeasts.</title>
        <authorList>
            <consortium name="DOE Joint Genome Institute"/>
            <person name="Riley R."/>
            <person name="Haridas S."/>
            <person name="Wolfe K.H."/>
            <person name="Lopes M.R."/>
            <person name="Hittinger C.T."/>
            <person name="Goker M."/>
            <person name="Salamov A."/>
            <person name="Wisecaver J."/>
            <person name="Long T.M."/>
            <person name="Aerts A.L."/>
            <person name="Barry K."/>
            <person name="Choi C."/>
            <person name="Clum A."/>
            <person name="Coughlan A.Y."/>
            <person name="Deshpande S."/>
            <person name="Douglass A.P."/>
            <person name="Hanson S.J."/>
            <person name="Klenk H.-P."/>
            <person name="Labutti K."/>
            <person name="Lapidus A."/>
            <person name="Lindquist E."/>
            <person name="Lipzen A."/>
            <person name="Meier-Kolthoff J.P."/>
            <person name="Ohm R.A."/>
            <person name="Otillar R.P."/>
            <person name="Pangilinan J."/>
            <person name="Peng Y."/>
            <person name="Rokas A."/>
            <person name="Rosa C.A."/>
            <person name="Scheuner C."/>
            <person name="Sibirny A.A."/>
            <person name="Slot J.C."/>
            <person name="Stielow J.B."/>
            <person name="Sun H."/>
            <person name="Kurtzman C.P."/>
            <person name="Blackwell M."/>
            <person name="Grigoriev I.V."/>
            <person name="Jeffries T.W."/>
        </authorList>
    </citation>
    <scope>NUCLEOTIDE SEQUENCE [LARGE SCALE GENOMIC DNA]</scope>
    <source>
        <strain evidence="11">DSM 1968</strain>
    </source>
</reference>
<dbReference type="RefSeq" id="XP_020047894.1">
    <property type="nucleotide sequence ID" value="XM_020193124.1"/>
</dbReference>
<evidence type="ECO:0000256" key="5">
    <source>
        <dbReference type="ARBA" id="ARBA00023159"/>
    </source>
</evidence>
<dbReference type="InterPro" id="IPR037212">
    <property type="entry name" value="Med7/Med21-like"/>
</dbReference>
<evidence type="ECO:0000256" key="7">
    <source>
        <dbReference type="ARBA" id="ARBA00023242"/>
    </source>
</evidence>
<organism evidence="10 11">
    <name type="scientific">Ascoidea rubescens DSM 1968</name>
    <dbReference type="NCBI Taxonomy" id="1344418"/>
    <lineage>
        <taxon>Eukaryota</taxon>
        <taxon>Fungi</taxon>
        <taxon>Dikarya</taxon>
        <taxon>Ascomycota</taxon>
        <taxon>Saccharomycotina</taxon>
        <taxon>Saccharomycetes</taxon>
        <taxon>Ascoideaceae</taxon>
        <taxon>Ascoidea</taxon>
    </lineage>
</organism>
<evidence type="ECO:0000256" key="9">
    <source>
        <dbReference type="SAM" id="Coils"/>
    </source>
</evidence>
<keyword evidence="6" id="KW-0804">Transcription</keyword>
<dbReference type="GeneID" id="30966760"/>
<evidence type="ECO:0000313" key="10">
    <source>
        <dbReference type="EMBL" id="ODV61587.1"/>
    </source>
</evidence>
<dbReference type="Proteomes" id="UP000095038">
    <property type="component" value="Unassembled WGS sequence"/>
</dbReference>